<protein>
    <submittedName>
        <fullName evidence="2">VirK protein</fullName>
    </submittedName>
</protein>
<comment type="caution">
    <text evidence="2">The sequence shown here is derived from an EMBL/GenBank/DDBJ whole genome shotgun (WGS) entry which is preliminary data.</text>
</comment>
<gene>
    <name evidence="2" type="ORF">Lboz_1566</name>
</gene>
<evidence type="ECO:0000313" key="2">
    <source>
        <dbReference type="EMBL" id="KTC74126.1"/>
    </source>
</evidence>
<dbReference type="OrthoDB" id="5645049at2"/>
<dbReference type="AlphaFoldDB" id="A0A0W0RSU9"/>
<dbReference type="InterPro" id="IPR010694">
    <property type="entry name" value="Uncharacterised_VirK"/>
</dbReference>
<dbReference type="PATRIC" id="fig|447.4.peg.1672"/>
<keyword evidence="1" id="KW-0732">Signal</keyword>
<feature type="chain" id="PRO_5006911260" evidence="1">
    <location>
        <begin position="19"/>
        <end position="138"/>
    </location>
</feature>
<accession>A0A0W0RSU9</accession>
<reference evidence="2 3" key="1">
    <citation type="submission" date="2015-11" db="EMBL/GenBank/DDBJ databases">
        <title>Genomic analysis of 38 Legionella species identifies large and diverse effector repertoires.</title>
        <authorList>
            <person name="Burstein D."/>
            <person name="Amaro F."/>
            <person name="Zusman T."/>
            <person name="Lifshitz Z."/>
            <person name="Cohen O."/>
            <person name="Gilbert J.A."/>
            <person name="Pupko T."/>
            <person name="Shuman H.A."/>
            <person name="Segal G."/>
        </authorList>
    </citation>
    <scope>NUCLEOTIDE SEQUENCE [LARGE SCALE GENOMIC DNA]</scope>
    <source>
        <strain evidence="2 3">WIGA</strain>
    </source>
</reference>
<feature type="signal peptide" evidence="1">
    <location>
        <begin position="1"/>
        <end position="18"/>
    </location>
</feature>
<sequence length="138" mass="15041">MKKMILSALLALSSGVQAEQLTTFMEIADAVSQGKKITLVLNVQECNPQKMPSTSLIGAVQPDAFLVIDNSRITASINHFTLDNPIARGNPIFEFVKYTINADGSVSIKSTLMNAVTYHQLASQYIDCTLNKGFKIFA</sequence>
<name>A0A0W0RSU9_LEGBO</name>
<dbReference type="RefSeq" id="WP_058459213.1">
    <property type="nucleotide sequence ID" value="NZ_CAAAIY010000001.1"/>
</dbReference>
<dbReference type="EMBL" id="LNXU01000017">
    <property type="protein sequence ID" value="KTC74126.1"/>
    <property type="molecule type" value="Genomic_DNA"/>
</dbReference>
<dbReference type="Proteomes" id="UP000054695">
    <property type="component" value="Unassembled WGS sequence"/>
</dbReference>
<evidence type="ECO:0000313" key="3">
    <source>
        <dbReference type="Proteomes" id="UP000054695"/>
    </source>
</evidence>
<keyword evidence="3" id="KW-1185">Reference proteome</keyword>
<dbReference type="Pfam" id="PF06903">
    <property type="entry name" value="VirK"/>
    <property type="match status" value="1"/>
</dbReference>
<organism evidence="2 3">
    <name type="scientific">Legionella bozemanae</name>
    <name type="common">Fluoribacter bozemanae</name>
    <dbReference type="NCBI Taxonomy" id="447"/>
    <lineage>
        <taxon>Bacteria</taxon>
        <taxon>Pseudomonadati</taxon>
        <taxon>Pseudomonadota</taxon>
        <taxon>Gammaproteobacteria</taxon>
        <taxon>Legionellales</taxon>
        <taxon>Legionellaceae</taxon>
        <taxon>Legionella</taxon>
    </lineage>
</organism>
<proteinExistence type="predicted"/>
<evidence type="ECO:0000256" key="1">
    <source>
        <dbReference type="SAM" id="SignalP"/>
    </source>
</evidence>